<comment type="caution">
    <text evidence="1">The sequence shown here is derived from an EMBL/GenBank/DDBJ whole genome shotgun (WGS) entry which is preliminary data.</text>
</comment>
<dbReference type="Proteomes" id="UP001152523">
    <property type="component" value="Unassembled WGS sequence"/>
</dbReference>
<evidence type="ECO:0000313" key="1">
    <source>
        <dbReference type="EMBL" id="CAH9131503.1"/>
    </source>
</evidence>
<dbReference type="AlphaFoldDB" id="A0AAV0F828"/>
<sequence>MTCRTPLHYMFACFSSRFVNSGELQVINVNQLGPIFSCCIVDNNMNNMNNPKFFFKLFMREPCGSLSKKNFGLIILSMMLATMCHTKKLDLIGTHMASSPFQAAAIWLQFITLVCRIHKPRRETCLYNPNMDPRVNNPNQCLFF</sequence>
<gene>
    <name evidence="1" type="ORF">CEPIT_LOCUS31436</name>
</gene>
<organism evidence="1 2">
    <name type="scientific">Cuscuta epithymum</name>
    <dbReference type="NCBI Taxonomy" id="186058"/>
    <lineage>
        <taxon>Eukaryota</taxon>
        <taxon>Viridiplantae</taxon>
        <taxon>Streptophyta</taxon>
        <taxon>Embryophyta</taxon>
        <taxon>Tracheophyta</taxon>
        <taxon>Spermatophyta</taxon>
        <taxon>Magnoliopsida</taxon>
        <taxon>eudicotyledons</taxon>
        <taxon>Gunneridae</taxon>
        <taxon>Pentapetalae</taxon>
        <taxon>asterids</taxon>
        <taxon>lamiids</taxon>
        <taxon>Solanales</taxon>
        <taxon>Convolvulaceae</taxon>
        <taxon>Cuscuteae</taxon>
        <taxon>Cuscuta</taxon>
        <taxon>Cuscuta subgen. Cuscuta</taxon>
    </lineage>
</organism>
<protein>
    <submittedName>
        <fullName evidence="1">Uncharacterized protein</fullName>
    </submittedName>
</protein>
<proteinExistence type="predicted"/>
<name>A0AAV0F828_9ASTE</name>
<accession>A0AAV0F828</accession>
<reference evidence="1" key="1">
    <citation type="submission" date="2022-07" db="EMBL/GenBank/DDBJ databases">
        <authorList>
            <person name="Macas J."/>
            <person name="Novak P."/>
            <person name="Neumann P."/>
        </authorList>
    </citation>
    <scope>NUCLEOTIDE SEQUENCE</scope>
</reference>
<evidence type="ECO:0000313" key="2">
    <source>
        <dbReference type="Proteomes" id="UP001152523"/>
    </source>
</evidence>
<dbReference type="EMBL" id="CAMAPF010000966">
    <property type="protein sequence ID" value="CAH9131503.1"/>
    <property type="molecule type" value="Genomic_DNA"/>
</dbReference>
<keyword evidence="2" id="KW-1185">Reference proteome</keyword>